<dbReference type="InterPro" id="IPR003439">
    <property type="entry name" value="ABC_transporter-like_ATP-bd"/>
</dbReference>
<accession>A0A1G6RVS0</accession>
<reference evidence="5" key="1">
    <citation type="submission" date="2016-10" db="EMBL/GenBank/DDBJ databases">
        <authorList>
            <person name="Varghese N."/>
            <person name="Submissions S."/>
        </authorList>
    </citation>
    <scope>NUCLEOTIDE SEQUENCE [LARGE SCALE GENOMIC DNA]</scope>
    <source>
        <strain evidence="5">DSM 23095</strain>
    </source>
</reference>
<evidence type="ECO:0000259" key="3">
    <source>
        <dbReference type="PROSITE" id="PS50893"/>
    </source>
</evidence>
<dbReference type="OrthoDB" id="9789994at2"/>
<dbReference type="PANTHER" id="PTHR43158:SF2">
    <property type="entry name" value="SKFA PEPTIDE EXPORT ATP-BINDING PROTEIN SKFE"/>
    <property type="match status" value="1"/>
</dbReference>
<organism evidence="4 5">
    <name type="scientific">Algoriphagus faecimaris</name>
    <dbReference type="NCBI Taxonomy" id="686796"/>
    <lineage>
        <taxon>Bacteria</taxon>
        <taxon>Pseudomonadati</taxon>
        <taxon>Bacteroidota</taxon>
        <taxon>Cytophagia</taxon>
        <taxon>Cytophagales</taxon>
        <taxon>Cyclobacteriaceae</taxon>
        <taxon>Algoriphagus</taxon>
    </lineage>
</organism>
<evidence type="ECO:0000256" key="1">
    <source>
        <dbReference type="ARBA" id="ARBA00022741"/>
    </source>
</evidence>
<dbReference type="STRING" id="686796.SAMN04488104_101459"/>
<name>A0A1G6RVS0_9BACT</name>
<keyword evidence="5" id="KW-1185">Reference proteome</keyword>
<protein>
    <submittedName>
        <fullName evidence="4">Molybdate transport system ATP-binding protein</fullName>
    </submittedName>
</protein>
<dbReference type="GO" id="GO:0005524">
    <property type="term" value="F:ATP binding"/>
    <property type="evidence" value="ECO:0007669"/>
    <property type="project" value="UniProtKB-KW"/>
</dbReference>
<dbReference type="RefSeq" id="WP_087938971.1">
    <property type="nucleotide sequence ID" value="NZ_FNAC01000014.1"/>
</dbReference>
<keyword evidence="2 4" id="KW-0067">ATP-binding</keyword>
<dbReference type="AlphaFoldDB" id="A0A1G6RVS0"/>
<feature type="domain" description="ABC transporter" evidence="3">
    <location>
        <begin position="6"/>
        <end position="257"/>
    </location>
</feature>
<sequence>MSQNLLEIRQCKIAYKGKQAFDQLSFSWERGQCWAIISASGWLQTAFIETLRGNSVVFSGQISRPFAMDYLEEKSQKKEVNSFRDLMAYVSQAYTFKNKSNLQNFYFQQRFNSSESDEASTVKEYLEDCLGEKKGVWTLASVMELLDLKALKDESLLKLSNGESRRLNLAGGLLKQPKIFLMDYPMTGLDKTTRNNFGGLIKKIQEAGVHVLLTTSAEDIPDGVSHIAELDSRGVSQIWLSNEFPQEPAYQVKKSWDWSLLNELLPPSPSDHQVLVDLRQVSISYGGKKVLDRINWKINPGEKWQLKGPNGSGKSTLISILIGENPQAYSQSIYLFGRKRGTGESIWDIKRPIGFVAPELARFFPANQTCEKVILSGFFDTMGLFKKPTEQQKNLASKWMQFFDLEEEATLLFKSLSLEKMRWALLARALIKKPDLLILDEASQGLDSMQRQLFKETISELSKTYSLAVIFVSHYEEDVPSIVNQTLELQAGKGVLSSKT</sequence>
<dbReference type="Gene3D" id="3.40.50.300">
    <property type="entry name" value="P-loop containing nucleotide triphosphate hydrolases"/>
    <property type="match status" value="2"/>
</dbReference>
<dbReference type="GO" id="GO:0016887">
    <property type="term" value="F:ATP hydrolysis activity"/>
    <property type="evidence" value="ECO:0007669"/>
    <property type="project" value="InterPro"/>
</dbReference>
<evidence type="ECO:0000313" key="4">
    <source>
        <dbReference type="EMBL" id="SDD08760.1"/>
    </source>
</evidence>
<dbReference type="InterPro" id="IPR027417">
    <property type="entry name" value="P-loop_NTPase"/>
</dbReference>
<gene>
    <name evidence="4" type="ORF">SAMN04488104_101459</name>
</gene>
<dbReference type="SUPFAM" id="SSF52540">
    <property type="entry name" value="P-loop containing nucleoside triphosphate hydrolases"/>
    <property type="match status" value="2"/>
</dbReference>
<dbReference type="Pfam" id="PF00005">
    <property type="entry name" value="ABC_tran"/>
    <property type="match status" value="2"/>
</dbReference>
<dbReference type="SMART" id="SM00382">
    <property type="entry name" value="AAA"/>
    <property type="match status" value="1"/>
</dbReference>
<dbReference type="InterPro" id="IPR003593">
    <property type="entry name" value="AAA+_ATPase"/>
</dbReference>
<evidence type="ECO:0000313" key="5">
    <source>
        <dbReference type="Proteomes" id="UP000199060"/>
    </source>
</evidence>
<feature type="domain" description="ABC transporter" evidence="3">
    <location>
        <begin position="276"/>
        <end position="500"/>
    </location>
</feature>
<proteinExistence type="predicted"/>
<dbReference type="Proteomes" id="UP000199060">
    <property type="component" value="Unassembled WGS sequence"/>
</dbReference>
<dbReference type="EMBL" id="FNAC01000014">
    <property type="protein sequence ID" value="SDD08760.1"/>
    <property type="molecule type" value="Genomic_DNA"/>
</dbReference>
<dbReference type="PROSITE" id="PS50893">
    <property type="entry name" value="ABC_TRANSPORTER_2"/>
    <property type="match status" value="2"/>
</dbReference>
<dbReference type="PANTHER" id="PTHR43158">
    <property type="entry name" value="SKFA PEPTIDE EXPORT ATP-BINDING PROTEIN SKFE"/>
    <property type="match status" value="1"/>
</dbReference>
<evidence type="ECO:0000256" key="2">
    <source>
        <dbReference type="ARBA" id="ARBA00022840"/>
    </source>
</evidence>
<keyword evidence="1" id="KW-0547">Nucleotide-binding</keyword>